<proteinExistence type="inferred from homology"/>
<protein>
    <recommendedName>
        <fullName evidence="7">Glycolipid 2-alpha-mannosyltransferase</fullName>
    </recommendedName>
</protein>
<evidence type="ECO:0008006" key="7">
    <source>
        <dbReference type="Google" id="ProtNLM"/>
    </source>
</evidence>
<dbReference type="InterPro" id="IPR002685">
    <property type="entry name" value="Glyco_trans_15"/>
</dbReference>
<dbReference type="GO" id="GO:0006487">
    <property type="term" value="P:protein N-linked glycosylation"/>
    <property type="evidence" value="ECO:0007669"/>
    <property type="project" value="TreeGrafter"/>
</dbReference>
<dbReference type="SUPFAM" id="SSF53448">
    <property type="entry name" value="Nucleotide-diphospho-sugar transferases"/>
    <property type="match status" value="1"/>
</dbReference>
<keyword evidence="2" id="KW-0328">Glycosyltransferase</keyword>
<evidence type="ECO:0000256" key="4">
    <source>
        <dbReference type="SAM" id="SignalP"/>
    </source>
</evidence>
<dbReference type="EMBL" id="CVQH01020585">
    <property type="protein sequence ID" value="CRK27980.1"/>
    <property type="molecule type" value="Genomic_DNA"/>
</dbReference>
<keyword evidence="4" id="KW-0732">Signal</keyword>
<dbReference type="GO" id="GO:0000026">
    <property type="term" value="F:alpha-1,2-mannosyltransferase activity"/>
    <property type="evidence" value="ECO:0007669"/>
    <property type="project" value="TreeGrafter"/>
</dbReference>
<feature type="chain" id="PRO_5002566783" description="Glycolipid 2-alpha-mannosyltransferase" evidence="4">
    <location>
        <begin position="23"/>
        <end position="421"/>
    </location>
</feature>
<dbReference type="Gene3D" id="3.90.550.10">
    <property type="entry name" value="Spore Coat Polysaccharide Biosynthesis Protein SpsA, Chain A"/>
    <property type="match status" value="1"/>
</dbReference>
<reference evidence="5 6" key="1">
    <citation type="submission" date="2015-05" db="EMBL/GenBank/DDBJ databases">
        <authorList>
            <person name="Wang D.B."/>
            <person name="Wang M."/>
        </authorList>
    </citation>
    <scope>NUCLEOTIDE SEQUENCE [LARGE SCALE GENOMIC DNA]</scope>
    <source>
        <strain evidence="5">VL1</strain>
    </source>
</reference>
<evidence type="ECO:0000313" key="5">
    <source>
        <dbReference type="EMBL" id="CRK27980.1"/>
    </source>
</evidence>
<keyword evidence="3" id="KW-0808">Transferase</keyword>
<evidence type="ECO:0000256" key="1">
    <source>
        <dbReference type="ARBA" id="ARBA00007677"/>
    </source>
</evidence>
<dbReference type="GO" id="GO:0006493">
    <property type="term" value="P:protein O-linked glycosylation"/>
    <property type="evidence" value="ECO:0007669"/>
    <property type="project" value="TreeGrafter"/>
</dbReference>
<dbReference type="PANTHER" id="PTHR31121:SF7">
    <property type="entry name" value="MANNOSYLTRANSFERASE KTR4-RELATED"/>
    <property type="match status" value="1"/>
</dbReference>
<dbReference type="AlphaFoldDB" id="A0A0G4M2B8"/>
<keyword evidence="6" id="KW-1185">Reference proteome</keyword>
<evidence type="ECO:0000256" key="2">
    <source>
        <dbReference type="ARBA" id="ARBA00022676"/>
    </source>
</evidence>
<evidence type="ECO:0000256" key="3">
    <source>
        <dbReference type="ARBA" id="ARBA00022679"/>
    </source>
</evidence>
<comment type="similarity">
    <text evidence="1">Belongs to the glycosyltransferase 15 family.</text>
</comment>
<name>A0A0G4M2B8_VERLO</name>
<feature type="signal peptide" evidence="4">
    <location>
        <begin position="1"/>
        <end position="22"/>
    </location>
</feature>
<evidence type="ECO:0000313" key="6">
    <source>
        <dbReference type="Proteomes" id="UP000044602"/>
    </source>
</evidence>
<accession>A0A0G4M2B8</accession>
<dbReference type="InterPro" id="IPR029044">
    <property type="entry name" value="Nucleotide-diphossugar_trans"/>
</dbReference>
<dbReference type="GO" id="GO:0000032">
    <property type="term" value="P:cell wall mannoprotein biosynthetic process"/>
    <property type="evidence" value="ECO:0007669"/>
    <property type="project" value="TreeGrafter"/>
</dbReference>
<sequence>MEVPRCLMFLLVLFAAVNAGHGGHGRPRAALIALASDNDIDGMVSSMRDIEIGFNSAHEYDWCFFSTAELSVSFKEAVSNATPAVCTFDVIPASHWSMPGKSCEGPDVAVHHHQARWHAGLFARESRLKFYDFFWKVQAGSRYTFDFKFDPFRAMRDSNRIYGRSKMDLGDVDASKSLYQTATQFMKENPTIVEPTADISWVLGPKKDELVKQYALETPESTRIVMSEAAALRRQDDPDSLELGFPRRKQHQAPFQSAIRADEQTCPTSGPLEMGSLAFFRGPSFSRFFDHLDADGTFYYNHLGRSPVSPLSAALLAPDALWLLDDDASCRAGTTTVYDTPPPVDPSYEVPFLASLICGDHFAWTASYLASLDDYSVLWRQYWDLLARDFNQQAVGFKQHQGFTHKGDVGNKALTFLNETL</sequence>
<dbReference type="Proteomes" id="UP000044602">
    <property type="component" value="Unassembled WGS sequence"/>
</dbReference>
<dbReference type="GO" id="GO:0016020">
    <property type="term" value="C:membrane"/>
    <property type="evidence" value="ECO:0007669"/>
    <property type="project" value="InterPro"/>
</dbReference>
<dbReference type="PANTHER" id="PTHR31121">
    <property type="entry name" value="ALPHA-1,2 MANNOSYLTRANSFERASE KTR1"/>
    <property type="match status" value="1"/>
</dbReference>
<dbReference type="Pfam" id="PF01793">
    <property type="entry name" value="Glyco_transf_15"/>
    <property type="match status" value="2"/>
</dbReference>
<dbReference type="GO" id="GO:0005794">
    <property type="term" value="C:Golgi apparatus"/>
    <property type="evidence" value="ECO:0007669"/>
    <property type="project" value="TreeGrafter"/>
</dbReference>
<gene>
    <name evidence="5" type="ORF">BN1708_015044</name>
</gene>
<organism evidence="5 6">
    <name type="scientific">Verticillium longisporum</name>
    <name type="common">Verticillium dahliae var. longisporum</name>
    <dbReference type="NCBI Taxonomy" id="100787"/>
    <lineage>
        <taxon>Eukaryota</taxon>
        <taxon>Fungi</taxon>
        <taxon>Dikarya</taxon>
        <taxon>Ascomycota</taxon>
        <taxon>Pezizomycotina</taxon>
        <taxon>Sordariomycetes</taxon>
        <taxon>Hypocreomycetidae</taxon>
        <taxon>Glomerellales</taxon>
        <taxon>Plectosphaerellaceae</taxon>
        <taxon>Verticillium</taxon>
    </lineage>
</organism>